<name>A0A5P1FA83_ASPOF</name>
<feature type="compositionally biased region" description="Polar residues" evidence="1">
    <location>
        <begin position="84"/>
        <end position="99"/>
    </location>
</feature>
<sequence length="132" mass="14377">MKIANKPLVVASLGAAFELEDQVAKNDSSAPLQRTIERSESDCRPSDVNRMAVDESIRTVHNMRPGENASVAVISAHQLKDQGKPSSSSSQVRALQRSLNRSESEIKSKDVKGNSVEESLRMVVFLGSWGPN</sequence>
<feature type="region of interest" description="Disordered" evidence="1">
    <location>
        <begin position="78"/>
        <end position="113"/>
    </location>
</feature>
<evidence type="ECO:0000313" key="2">
    <source>
        <dbReference type="EMBL" id="ONK74633.1"/>
    </source>
</evidence>
<evidence type="ECO:0000313" key="3">
    <source>
        <dbReference type="Proteomes" id="UP000243459"/>
    </source>
</evidence>
<accession>A0A5P1FA83</accession>
<reference evidence="3" key="1">
    <citation type="journal article" date="2017" name="Nat. Commun.">
        <title>The asparagus genome sheds light on the origin and evolution of a young Y chromosome.</title>
        <authorList>
            <person name="Harkess A."/>
            <person name="Zhou J."/>
            <person name="Xu C."/>
            <person name="Bowers J.E."/>
            <person name="Van der Hulst R."/>
            <person name="Ayyampalayam S."/>
            <person name="Mercati F."/>
            <person name="Riccardi P."/>
            <person name="McKain M.R."/>
            <person name="Kakrana A."/>
            <person name="Tang H."/>
            <person name="Ray J."/>
            <person name="Groenendijk J."/>
            <person name="Arikit S."/>
            <person name="Mathioni S.M."/>
            <person name="Nakano M."/>
            <person name="Shan H."/>
            <person name="Telgmann-Rauber A."/>
            <person name="Kanno A."/>
            <person name="Yue Z."/>
            <person name="Chen H."/>
            <person name="Li W."/>
            <person name="Chen Y."/>
            <person name="Xu X."/>
            <person name="Zhang Y."/>
            <person name="Luo S."/>
            <person name="Chen H."/>
            <person name="Gao J."/>
            <person name="Mao Z."/>
            <person name="Pires J.C."/>
            <person name="Luo M."/>
            <person name="Kudrna D."/>
            <person name="Wing R.A."/>
            <person name="Meyers B.C."/>
            <person name="Yi K."/>
            <person name="Kong H."/>
            <person name="Lavrijsen P."/>
            <person name="Sunseri F."/>
            <person name="Falavigna A."/>
            <person name="Ye Y."/>
            <person name="Leebens-Mack J.H."/>
            <person name="Chen G."/>
        </authorList>
    </citation>
    <scope>NUCLEOTIDE SEQUENCE [LARGE SCALE GENOMIC DNA]</scope>
    <source>
        <strain evidence="3">cv. DH0086</strain>
    </source>
</reference>
<proteinExistence type="predicted"/>
<feature type="region of interest" description="Disordered" evidence="1">
    <location>
        <begin position="25"/>
        <end position="47"/>
    </location>
</feature>
<feature type="compositionally biased region" description="Basic and acidic residues" evidence="1">
    <location>
        <begin position="35"/>
        <end position="47"/>
    </location>
</feature>
<dbReference type="Gramene" id="ONK74633">
    <property type="protein sequence ID" value="ONK74633"/>
    <property type="gene ID" value="A4U43_C03F8500"/>
</dbReference>
<dbReference type="Proteomes" id="UP000243459">
    <property type="component" value="Chromosome 3"/>
</dbReference>
<feature type="compositionally biased region" description="Basic and acidic residues" evidence="1">
    <location>
        <begin position="100"/>
        <end position="112"/>
    </location>
</feature>
<dbReference type="AlphaFoldDB" id="A0A5P1FA83"/>
<dbReference type="EMBL" id="CM007383">
    <property type="protein sequence ID" value="ONK74633.1"/>
    <property type="molecule type" value="Genomic_DNA"/>
</dbReference>
<keyword evidence="3" id="KW-1185">Reference proteome</keyword>
<gene>
    <name evidence="2" type="ORF">A4U43_C03F8500</name>
</gene>
<organism evidence="2 3">
    <name type="scientific">Asparagus officinalis</name>
    <name type="common">Garden asparagus</name>
    <dbReference type="NCBI Taxonomy" id="4686"/>
    <lineage>
        <taxon>Eukaryota</taxon>
        <taxon>Viridiplantae</taxon>
        <taxon>Streptophyta</taxon>
        <taxon>Embryophyta</taxon>
        <taxon>Tracheophyta</taxon>
        <taxon>Spermatophyta</taxon>
        <taxon>Magnoliopsida</taxon>
        <taxon>Liliopsida</taxon>
        <taxon>Asparagales</taxon>
        <taxon>Asparagaceae</taxon>
        <taxon>Asparagoideae</taxon>
        <taxon>Asparagus</taxon>
    </lineage>
</organism>
<evidence type="ECO:0000256" key="1">
    <source>
        <dbReference type="SAM" id="MobiDB-lite"/>
    </source>
</evidence>
<protein>
    <submittedName>
        <fullName evidence="2">Uncharacterized protein</fullName>
    </submittedName>
</protein>